<dbReference type="EMBL" id="JAFCMP010000002">
    <property type="protein sequence ID" value="KAG5192780.1"/>
    <property type="molecule type" value="Genomic_DNA"/>
</dbReference>
<evidence type="ECO:0000256" key="2">
    <source>
        <dbReference type="ARBA" id="ARBA00001961"/>
    </source>
</evidence>
<proteinExistence type="inferred from homology"/>
<evidence type="ECO:0000256" key="6">
    <source>
        <dbReference type="ARBA" id="ARBA00022873"/>
    </source>
</evidence>
<feature type="domain" description="TauD/TfdA-like" evidence="10">
    <location>
        <begin position="2"/>
        <end position="222"/>
    </location>
</feature>
<comment type="pathway">
    <text evidence="3">Amine and polyamine biosynthesis; carnitine biosynthesis.</text>
</comment>
<organism evidence="11 12">
    <name type="scientific">Tribonema minus</name>
    <dbReference type="NCBI Taxonomy" id="303371"/>
    <lineage>
        <taxon>Eukaryota</taxon>
        <taxon>Sar</taxon>
        <taxon>Stramenopiles</taxon>
        <taxon>Ochrophyta</taxon>
        <taxon>PX clade</taxon>
        <taxon>Xanthophyceae</taxon>
        <taxon>Tribonematales</taxon>
        <taxon>Tribonemataceae</taxon>
        <taxon>Tribonema</taxon>
    </lineage>
</organism>
<evidence type="ECO:0000313" key="12">
    <source>
        <dbReference type="Proteomes" id="UP000664859"/>
    </source>
</evidence>
<comment type="caution">
    <text evidence="11">The sequence shown here is derived from an EMBL/GenBank/DDBJ whole genome shotgun (WGS) entry which is preliminary data.</text>
</comment>
<keyword evidence="8" id="KW-0560">Oxidoreductase</keyword>
<dbReference type="AlphaFoldDB" id="A0A835ZFJ6"/>
<keyword evidence="7" id="KW-0223">Dioxygenase</keyword>
<comment type="cofactor">
    <cofactor evidence="2">
        <name>L-ascorbate</name>
        <dbReference type="ChEBI" id="CHEBI:38290"/>
    </cofactor>
</comment>
<dbReference type="GO" id="GO:0046872">
    <property type="term" value="F:metal ion binding"/>
    <property type="evidence" value="ECO:0007669"/>
    <property type="project" value="UniProtKB-KW"/>
</dbReference>
<keyword evidence="9" id="KW-0408">Iron</keyword>
<keyword evidence="5" id="KW-0479">Metal-binding</keyword>
<dbReference type="GO" id="GO:0051213">
    <property type="term" value="F:dioxygenase activity"/>
    <property type="evidence" value="ECO:0007669"/>
    <property type="project" value="UniProtKB-KW"/>
</dbReference>
<dbReference type="InterPro" id="IPR003819">
    <property type="entry name" value="TauD/TfdA-like"/>
</dbReference>
<dbReference type="InterPro" id="IPR050411">
    <property type="entry name" value="AlphaKG_dependent_hydroxylases"/>
</dbReference>
<name>A0A835ZFJ6_9STRA</name>
<gene>
    <name evidence="11" type="ORF">JKP88DRAFT_159738</name>
</gene>
<keyword evidence="6" id="KW-0124">Carnitine biosynthesis</keyword>
<keyword evidence="12" id="KW-1185">Reference proteome</keyword>
<dbReference type="CDD" id="cd00250">
    <property type="entry name" value="CAS_like"/>
    <property type="match status" value="1"/>
</dbReference>
<dbReference type="PANTHER" id="PTHR10696">
    <property type="entry name" value="GAMMA-BUTYROBETAINE HYDROXYLASE-RELATED"/>
    <property type="match status" value="1"/>
</dbReference>
<sequence>MRMLRAYGIVLVTGSPTTMEGTEALATRIGVVRETLYGGMWATSAEGAEEAHNDTAYTNLALGAHTDCTYMIDPPGLQVFNCVAAAPKGGTSTYVDGFAVAAALREQDPEAFEFFARTPFKYFCHDKYHHLLAAGPVFTLGCGGQVVQVRHNDYDRAPLDHLPYGDIEAFYKHHGKLTELIRAESSILKLRLRPGDTVIADNHRTMHGREAFVGRRRMVGCYISRDDHESRARVCGLAVPPEVL</sequence>
<evidence type="ECO:0000256" key="9">
    <source>
        <dbReference type="ARBA" id="ARBA00023004"/>
    </source>
</evidence>
<dbReference type="PANTHER" id="PTHR10696:SF51">
    <property type="entry name" value="TRIMETHYLLYSINE DIOXYGENASE, MITOCHONDRIAL"/>
    <property type="match status" value="1"/>
</dbReference>
<dbReference type="Pfam" id="PF02668">
    <property type="entry name" value="TauD"/>
    <property type="match status" value="1"/>
</dbReference>
<dbReference type="SUPFAM" id="SSF51197">
    <property type="entry name" value="Clavaminate synthase-like"/>
    <property type="match status" value="1"/>
</dbReference>
<dbReference type="FunFam" id="3.60.130.10:FF:000001">
    <property type="entry name" value="Trimethyllysine dioxygenase, mitochondrial"/>
    <property type="match status" value="1"/>
</dbReference>
<comment type="similarity">
    <text evidence="4">Belongs to the gamma-BBH/TMLD family.</text>
</comment>
<dbReference type="OrthoDB" id="408743at2759"/>
<dbReference type="InterPro" id="IPR042098">
    <property type="entry name" value="TauD-like_sf"/>
</dbReference>
<evidence type="ECO:0000256" key="8">
    <source>
        <dbReference type="ARBA" id="ARBA00023002"/>
    </source>
</evidence>
<evidence type="ECO:0000256" key="5">
    <source>
        <dbReference type="ARBA" id="ARBA00022723"/>
    </source>
</evidence>
<dbReference type="Gene3D" id="3.60.130.10">
    <property type="entry name" value="Clavaminate synthase-like"/>
    <property type="match status" value="1"/>
</dbReference>
<reference evidence="11" key="1">
    <citation type="submission" date="2021-02" db="EMBL/GenBank/DDBJ databases">
        <title>First Annotated Genome of the Yellow-green Alga Tribonema minus.</title>
        <authorList>
            <person name="Mahan K.M."/>
        </authorList>
    </citation>
    <scope>NUCLEOTIDE SEQUENCE</scope>
    <source>
        <strain evidence="11">UTEX B ZZ1240</strain>
    </source>
</reference>
<comment type="cofactor">
    <cofactor evidence="1">
        <name>Fe(2+)</name>
        <dbReference type="ChEBI" id="CHEBI:29033"/>
    </cofactor>
</comment>
<evidence type="ECO:0000313" key="11">
    <source>
        <dbReference type="EMBL" id="KAG5192780.1"/>
    </source>
</evidence>
<evidence type="ECO:0000256" key="1">
    <source>
        <dbReference type="ARBA" id="ARBA00001954"/>
    </source>
</evidence>
<evidence type="ECO:0000256" key="3">
    <source>
        <dbReference type="ARBA" id="ARBA00005022"/>
    </source>
</evidence>
<evidence type="ECO:0000256" key="7">
    <source>
        <dbReference type="ARBA" id="ARBA00022964"/>
    </source>
</evidence>
<accession>A0A835ZFJ6</accession>
<evidence type="ECO:0000259" key="10">
    <source>
        <dbReference type="Pfam" id="PF02668"/>
    </source>
</evidence>
<dbReference type="Proteomes" id="UP000664859">
    <property type="component" value="Unassembled WGS sequence"/>
</dbReference>
<dbReference type="GO" id="GO:0045329">
    <property type="term" value="P:carnitine biosynthetic process"/>
    <property type="evidence" value="ECO:0007669"/>
    <property type="project" value="UniProtKB-KW"/>
</dbReference>
<evidence type="ECO:0000256" key="4">
    <source>
        <dbReference type="ARBA" id="ARBA00008654"/>
    </source>
</evidence>
<dbReference type="GO" id="GO:0005739">
    <property type="term" value="C:mitochondrion"/>
    <property type="evidence" value="ECO:0007669"/>
    <property type="project" value="TreeGrafter"/>
</dbReference>
<protein>
    <recommendedName>
        <fullName evidence="10">TauD/TfdA-like domain-containing protein</fullName>
    </recommendedName>
</protein>